<reference evidence="4 5" key="1">
    <citation type="submission" date="2018-10" db="EMBL/GenBank/DDBJ databases">
        <title>Genomic Encyclopedia of Type Strains, Phase IV (KMG-IV): sequencing the most valuable type-strain genomes for metagenomic binning, comparative biology and taxonomic classification.</title>
        <authorList>
            <person name="Goeker M."/>
        </authorList>
    </citation>
    <scope>NUCLEOTIDE SEQUENCE [LARGE SCALE GENOMIC DNA]</scope>
    <source>
        <strain evidence="4 5">DSM 22228</strain>
    </source>
</reference>
<dbReference type="Pfam" id="PF13508">
    <property type="entry name" value="Acetyltransf_7"/>
    <property type="match status" value="1"/>
</dbReference>
<dbReference type="AlphaFoldDB" id="A0A495RKP9"/>
<dbReference type="RefSeq" id="WP_121144256.1">
    <property type="nucleotide sequence ID" value="NZ_RBWY01000001.1"/>
</dbReference>
<evidence type="ECO:0000259" key="3">
    <source>
        <dbReference type="PROSITE" id="PS51186"/>
    </source>
</evidence>
<dbReference type="InterPro" id="IPR016181">
    <property type="entry name" value="Acyl_CoA_acyltransferase"/>
</dbReference>
<gene>
    <name evidence="4" type="ORF">DES39_0582</name>
</gene>
<keyword evidence="2" id="KW-0012">Acyltransferase</keyword>
<feature type="domain" description="N-acetyltransferase" evidence="3">
    <location>
        <begin position="1"/>
        <end position="141"/>
    </location>
</feature>
<dbReference type="PANTHER" id="PTHR43800:SF1">
    <property type="entry name" value="PEPTIDYL-LYSINE N-ACETYLTRANSFERASE YJAB"/>
    <property type="match status" value="1"/>
</dbReference>
<evidence type="ECO:0000256" key="1">
    <source>
        <dbReference type="ARBA" id="ARBA00022679"/>
    </source>
</evidence>
<accession>A0A495RKP9</accession>
<comment type="caution">
    <text evidence="4">The sequence shown here is derived from an EMBL/GenBank/DDBJ whole genome shotgun (WGS) entry which is preliminary data.</text>
</comment>
<dbReference type="SUPFAM" id="SSF55729">
    <property type="entry name" value="Acyl-CoA N-acyltransferases (Nat)"/>
    <property type="match status" value="1"/>
</dbReference>
<name>A0A495RKP9_9GAMM</name>
<dbReference type="Proteomes" id="UP000278542">
    <property type="component" value="Unassembled WGS sequence"/>
</dbReference>
<dbReference type="CDD" id="cd04301">
    <property type="entry name" value="NAT_SF"/>
    <property type="match status" value="1"/>
</dbReference>
<evidence type="ECO:0000313" key="5">
    <source>
        <dbReference type="Proteomes" id="UP000278542"/>
    </source>
</evidence>
<dbReference type="GO" id="GO:0016747">
    <property type="term" value="F:acyltransferase activity, transferring groups other than amino-acyl groups"/>
    <property type="evidence" value="ECO:0007669"/>
    <property type="project" value="InterPro"/>
</dbReference>
<keyword evidence="1 4" id="KW-0808">Transferase</keyword>
<keyword evidence="5" id="KW-1185">Reference proteome</keyword>
<dbReference type="Gene3D" id="3.40.630.30">
    <property type="match status" value="1"/>
</dbReference>
<organism evidence="4 5">
    <name type="scientific">Orbus hercynius</name>
    <dbReference type="NCBI Taxonomy" id="593135"/>
    <lineage>
        <taxon>Bacteria</taxon>
        <taxon>Pseudomonadati</taxon>
        <taxon>Pseudomonadota</taxon>
        <taxon>Gammaproteobacteria</taxon>
        <taxon>Orbales</taxon>
        <taxon>Orbaceae</taxon>
        <taxon>Orbus</taxon>
    </lineage>
</organism>
<protein>
    <submittedName>
        <fullName evidence="4">Putative acetyltransferase</fullName>
    </submittedName>
</protein>
<dbReference type="EMBL" id="RBWY01000001">
    <property type="protein sequence ID" value="RKS87358.1"/>
    <property type="molecule type" value="Genomic_DNA"/>
</dbReference>
<evidence type="ECO:0000313" key="4">
    <source>
        <dbReference type="EMBL" id="RKS87358.1"/>
    </source>
</evidence>
<evidence type="ECO:0000256" key="2">
    <source>
        <dbReference type="ARBA" id="ARBA00023315"/>
    </source>
</evidence>
<dbReference type="InterPro" id="IPR000182">
    <property type="entry name" value="GNAT_dom"/>
</dbReference>
<dbReference type="PROSITE" id="PS51186">
    <property type="entry name" value="GNAT"/>
    <property type="match status" value="1"/>
</dbReference>
<dbReference type="OrthoDB" id="9789605at2"/>
<dbReference type="PANTHER" id="PTHR43800">
    <property type="entry name" value="PEPTIDYL-LYSINE N-ACETYLTRANSFERASE YJAB"/>
    <property type="match status" value="1"/>
</dbReference>
<proteinExistence type="predicted"/>
<sequence length="151" mass="17193">MIREYRASDLDRIMAIWLQGNEQAHHFIDANFFKNNYELVKLLIPMSTVYVQDIDGTITGFIGLTENYISGLFVDSAYQHQGNGQALIAKAKQQHNELFAHVYVQNTAAIAFYQSQGFEIDSQSINEETNQPEYLMACRVEHNVKIGKCAL</sequence>